<evidence type="ECO:0000256" key="1">
    <source>
        <dbReference type="SAM" id="SignalP"/>
    </source>
</evidence>
<protein>
    <submittedName>
        <fullName evidence="2">Uncharacterized protein</fullName>
    </submittedName>
</protein>
<dbReference type="AlphaFoldDB" id="A0A369ULT7"/>
<name>A0A369ULT7_9GAMM</name>
<proteinExistence type="predicted"/>
<keyword evidence="3" id="KW-1185">Reference proteome</keyword>
<dbReference type="RefSeq" id="WP_114845581.1">
    <property type="nucleotide sequence ID" value="NZ_JBHSPE010000005.1"/>
</dbReference>
<organism evidence="2 3">
    <name type="scientific">Dyella tabacisoli</name>
    <dbReference type="NCBI Taxonomy" id="2282381"/>
    <lineage>
        <taxon>Bacteria</taxon>
        <taxon>Pseudomonadati</taxon>
        <taxon>Pseudomonadota</taxon>
        <taxon>Gammaproteobacteria</taxon>
        <taxon>Lysobacterales</taxon>
        <taxon>Rhodanobacteraceae</taxon>
        <taxon>Dyella</taxon>
    </lineage>
</organism>
<dbReference type="PROSITE" id="PS51257">
    <property type="entry name" value="PROKAR_LIPOPROTEIN"/>
    <property type="match status" value="1"/>
</dbReference>
<feature type="signal peptide" evidence="1">
    <location>
        <begin position="1"/>
        <end position="22"/>
    </location>
</feature>
<dbReference type="Proteomes" id="UP000253782">
    <property type="component" value="Unassembled WGS sequence"/>
</dbReference>
<reference evidence="2 3" key="1">
    <citation type="submission" date="2018-07" db="EMBL/GenBank/DDBJ databases">
        <title>Dyella tabacisoli L4-6T, whole genome shotgun sequence.</title>
        <authorList>
            <person name="Zhou X.-K."/>
            <person name="Li W.-J."/>
            <person name="Duan Y.-Q."/>
        </authorList>
    </citation>
    <scope>NUCLEOTIDE SEQUENCE [LARGE SCALE GENOMIC DNA]</scope>
    <source>
        <strain evidence="2 3">L4-6</strain>
    </source>
</reference>
<feature type="chain" id="PRO_5016645199" evidence="1">
    <location>
        <begin position="23"/>
        <end position="120"/>
    </location>
</feature>
<evidence type="ECO:0000313" key="2">
    <source>
        <dbReference type="EMBL" id="RDD81714.1"/>
    </source>
</evidence>
<sequence>MWRTTKLLIMLGIVATTLAGCASSTVQHAPLVVQGHVLGPSDHAVLIDVGSADHVTIGDEFVAYRVTRFGDPAYKGKPHYSERRSGSIRIDEILTAHSARATLVDGLASTGEMVEFRHSR</sequence>
<accession>A0A369ULT7</accession>
<gene>
    <name evidence="2" type="ORF">DVJ77_11160</name>
</gene>
<keyword evidence="1" id="KW-0732">Signal</keyword>
<comment type="caution">
    <text evidence="2">The sequence shown here is derived from an EMBL/GenBank/DDBJ whole genome shotgun (WGS) entry which is preliminary data.</text>
</comment>
<dbReference type="EMBL" id="QQAH01000009">
    <property type="protein sequence ID" value="RDD81714.1"/>
    <property type="molecule type" value="Genomic_DNA"/>
</dbReference>
<evidence type="ECO:0000313" key="3">
    <source>
        <dbReference type="Proteomes" id="UP000253782"/>
    </source>
</evidence>